<comment type="caution">
    <text evidence="3">The sequence shown here is derived from an EMBL/GenBank/DDBJ whole genome shotgun (WGS) entry which is preliminary data.</text>
</comment>
<feature type="region of interest" description="Disordered" evidence="1">
    <location>
        <begin position="200"/>
        <end position="220"/>
    </location>
</feature>
<protein>
    <submittedName>
        <fullName evidence="3">Uma2 family endonuclease</fullName>
    </submittedName>
</protein>
<keyword evidence="3" id="KW-0540">Nuclease</keyword>
<dbReference type="GO" id="GO:0004519">
    <property type="term" value="F:endonuclease activity"/>
    <property type="evidence" value="ECO:0007669"/>
    <property type="project" value="UniProtKB-KW"/>
</dbReference>
<dbReference type="Proteomes" id="UP001382904">
    <property type="component" value="Unassembled WGS sequence"/>
</dbReference>
<feature type="domain" description="Putative restriction endonuclease" evidence="2">
    <location>
        <begin position="22"/>
        <end position="195"/>
    </location>
</feature>
<evidence type="ECO:0000313" key="4">
    <source>
        <dbReference type="Proteomes" id="UP001382904"/>
    </source>
</evidence>
<keyword evidence="4" id="KW-1185">Reference proteome</keyword>
<proteinExistence type="predicted"/>
<evidence type="ECO:0000259" key="2">
    <source>
        <dbReference type="Pfam" id="PF05685"/>
    </source>
</evidence>
<reference evidence="3 4" key="1">
    <citation type="submission" date="2024-03" db="EMBL/GenBank/DDBJ databases">
        <title>Novel Streptomyces species of biotechnological and ecological value are a feature of Machair soil.</title>
        <authorList>
            <person name="Prole J.R."/>
            <person name="Goodfellow M."/>
            <person name="Allenby N."/>
            <person name="Ward A.C."/>
        </authorList>
    </citation>
    <scope>NUCLEOTIDE SEQUENCE [LARGE SCALE GENOMIC DNA]</scope>
    <source>
        <strain evidence="3 4">MS1.HAVA.3</strain>
    </source>
</reference>
<dbReference type="Gene3D" id="3.90.1570.10">
    <property type="entry name" value="tt1808, chain A"/>
    <property type="match status" value="1"/>
</dbReference>
<dbReference type="EMBL" id="JBBKAM010000002">
    <property type="protein sequence ID" value="MEJ8642800.1"/>
    <property type="molecule type" value="Genomic_DNA"/>
</dbReference>
<sequence length="220" mass="24149">MSTAPVEHPEYADEESPLTLLEEADRLMELNPGYRVEIIGGILTVTSPPDVPHARVLTELMLPFLSAGLHGPESHVVQGIGLWLPDGSEDYAIPDLSVVDADIDDHLVEFNCYAPVAFRLVLEVTSSNYNNDLRAKAVAYAQARIPVYVIVNRKHQRVHVLTDPVEGEYTSHRIHAAGELATLPDTLGAKVTLDVDQLLKAGRPRKKQPKPAAEEQDPQA</sequence>
<dbReference type="InterPro" id="IPR008538">
    <property type="entry name" value="Uma2"/>
</dbReference>
<name>A0ABU8U539_9ACTN</name>
<accession>A0ABU8U539</accession>
<keyword evidence="3" id="KW-0378">Hydrolase</keyword>
<dbReference type="PANTHER" id="PTHR35400">
    <property type="entry name" value="SLR1083 PROTEIN"/>
    <property type="match status" value="1"/>
</dbReference>
<dbReference type="SUPFAM" id="SSF52980">
    <property type="entry name" value="Restriction endonuclease-like"/>
    <property type="match status" value="1"/>
</dbReference>
<keyword evidence="3" id="KW-0255">Endonuclease</keyword>
<gene>
    <name evidence="3" type="ORF">WKI68_18195</name>
</gene>
<evidence type="ECO:0000256" key="1">
    <source>
        <dbReference type="SAM" id="MobiDB-lite"/>
    </source>
</evidence>
<dbReference type="InterPro" id="IPR012296">
    <property type="entry name" value="Nuclease_put_TT1808"/>
</dbReference>
<dbReference type="InterPro" id="IPR011335">
    <property type="entry name" value="Restrct_endonuc-II-like"/>
</dbReference>
<dbReference type="Pfam" id="PF05685">
    <property type="entry name" value="Uma2"/>
    <property type="match status" value="1"/>
</dbReference>
<evidence type="ECO:0000313" key="3">
    <source>
        <dbReference type="EMBL" id="MEJ8642800.1"/>
    </source>
</evidence>
<dbReference type="PANTHER" id="PTHR35400:SF3">
    <property type="entry name" value="SLL1072 PROTEIN"/>
    <property type="match status" value="1"/>
</dbReference>
<dbReference type="CDD" id="cd06260">
    <property type="entry name" value="DUF820-like"/>
    <property type="match status" value="1"/>
</dbReference>
<organism evidence="3 4">
    <name type="scientific">Streptomyces caledonius</name>
    <dbReference type="NCBI Taxonomy" id="3134107"/>
    <lineage>
        <taxon>Bacteria</taxon>
        <taxon>Bacillati</taxon>
        <taxon>Actinomycetota</taxon>
        <taxon>Actinomycetes</taxon>
        <taxon>Kitasatosporales</taxon>
        <taxon>Streptomycetaceae</taxon>
        <taxon>Streptomyces</taxon>
    </lineage>
</organism>